<name>A0A1D3TRX6_9FIRM</name>
<dbReference type="Gene3D" id="3.30.428.10">
    <property type="entry name" value="HIT-like"/>
    <property type="match status" value="1"/>
</dbReference>
<organism evidence="3 4">
    <name type="scientific">Anaerobium acetethylicum</name>
    <dbReference type="NCBI Taxonomy" id="1619234"/>
    <lineage>
        <taxon>Bacteria</taxon>
        <taxon>Bacillati</taxon>
        <taxon>Bacillota</taxon>
        <taxon>Clostridia</taxon>
        <taxon>Lachnospirales</taxon>
        <taxon>Lachnospiraceae</taxon>
        <taxon>Anaerobium</taxon>
    </lineage>
</organism>
<evidence type="ECO:0000313" key="4">
    <source>
        <dbReference type="Proteomes" id="UP000199315"/>
    </source>
</evidence>
<proteinExistence type="predicted"/>
<gene>
    <name evidence="3" type="ORF">SAMN05421730_100563</name>
</gene>
<feature type="short sequence motif" description="Histidine triad motif" evidence="1">
    <location>
        <begin position="96"/>
        <end position="100"/>
    </location>
</feature>
<dbReference type="RefSeq" id="WP_091231850.1">
    <property type="nucleotide sequence ID" value="NZ_FMKA01000005.1"/>
</dbReference>
<feature type="domain" description="HIT" evidence="2">
    <location>
        <begin position="8"/>
        <end position="111"/>
    </location>
</feature>
<dbReference type="AlphaFoldDB" id="A0A1D3TRX6"/>
<dbReference type="Proteomes" id="UP000199315">
    <property type="component" value="Unassembled WGS sequence"/>
</dbReference>
<dbReference type="PANTHER" id="PTHR42997:SF1">
    <property type="entry name" value="AP-4-A PHOSPHORYLASE"/>
    <property type="match status" value="1"/>
</dbReference>
<dbReference type="STRING" id="1619234.SAMN05421730_100563"/>
<protein>
    <submittedName>
        <fullName evidence="3">Diadenosine tetraphosphate (Ap4A) hydrolase</fullName>
    </submittedName>
</protein>
<dbReference type="EMBL" id="FMKA01000005">
    <property type="protein sequence ID" value="SCP96532.1"/>
    <property type="molecule type" value="Genomic_DNA"/>
</dbReference>
<keyword evidence="3" id="KW-0378">Hydrolase</keyword>
<sequence>MTKDTNCAYCMEGDLVAKFGIKICELKTSNVYLFKEQSHEGRVIVAHKKHVSEIVELTDEERNDYFTDVNKVAKALHAAFHPDKINYGAYGDTGHHLHFHLVPKYKNDFEWGGVFAMNPDQIYLDDENYTEVIDLIKKHLGNK</sequence>
<dbReference type="InterPro" id="IPR052908">
    <property type="entry name" value="AP-4-A_phosphorylase"/>
</dbReference>
<evidence type="ECO:0000259" key="2">
    <source>
        <dbReference type="PROSITE" id="PS51084"/>
    </source>
</evidence>
<reference evidence="3 4" key="1">
    <citation type="submission" date="2016-09" db="EMBL/GenBank/DDBJ databases">
        <authorList>
            <person name="Capua I."/>
            <person name="De Benedictis P."/>
            <person name="Joannis T."/>
            <person name="Lombin L.H."/>
            <person name="Cattoli G."/>
        </authorList>
    </citation>
    <scope>NUCLEOTIDE SEQUENCE [LARGE SCALE GENOMIC DNA]</scope>
    <source>
        <strain evidence="3 4">GluBS11</strain>
    </source>
</reference>
<accession>A0A1D3TRX6</accession>
<dbReference type="OrthoDB" id="9784774at2"/>
<dbReference type="PROSITE" id="PS51084">
    <property type="entry name" value="HIT_2"/>
    <property type="match status" value="1"/>
</dbReference>
<evidence type="ECO:0000313" key="3">
    <source>
        <dbReference type="EMBL" id="SCP96532.1"/>
    </source>
</evidence>
<evidence type="ECO:0000256" key="1">
    <source>
        <dbReference type="PROSITE-ProRule" id="PRU00464"/>
    </source>
</evidence>
<dbReference type="Pfam" id="PF01230">
    <property type="entry name" value="HIT"/>
    <property type="match status" value="1"/>
</dbReference>
<dbReference type="InterPro" id="IPR036265">
    <property type="entry name" value="HIT-like_sf"/>
</dbReference>
<dbReference type="SUPFAM" id="SSF54197">
    <property type="entry name" value="HIT-like"/>
    <property type="match status" value="1"/>
</dbReference>
<dbReference type="InterPro" id="IPR011146">
    <property type="entry name" value="HIT-like"/>
</dbReference>
<keyword evidence="4" id="KW-1185">Reference proteome</keyword>
<dbReference type="GO" id="GO:0016787">
    <property type="term" value="F:hydrolase activity"/>
    <property type="evidence" value="ECO:0007669"/>
    <property type="project" value="UniProtKB-KW"/>
</dbReference>
<dbReference type="PANTHER" id="PTHR42997">
    <property type="entry name" value="HIT FAMILY HYDROLASE"/>
    <property type="match status" value="1"/>
</dbReference>